<protein>
    <submittedName>
        <fullName evidence="1">Uncharacterized protein</fullName>
    </submittedName>
</protein>
<evidence type="ECO:0000313" key="1">
    <source>
        <dbReference type="EMBL" id="VBB46742.1"/>
    </source>
</evidence>
<proteinExistence type="predicted"/>
<dbReference type="AlphaFoldDB" id="A0A653AFA6"/>
<sequence length="79" mass="9007">MEVILRQAIQEAVKHIPLLHVHHLRMKVIEVADLIRVVLVVREVPEVVTQAEVLPVHQDQVVEAVLLEVEDKQIKLGNL</sequence>
<organism evidence="1">
    <name type="scientific">uncultured Paludibacter sp</name>
    <dbReference type="NCBI Taxonomy" id="497635"/>
    <lineage>
        <taxon>Bacteria</taxon>
        <taxon>Pseudomonadati</taxon>
        <taxon>Bacteroidota</taxon>
        <taxon>Bacteroidia</taxon>
        <taxon>Bacteroidales</taxon>
        <taxon>Paludibacteraceae</taxon>
        <taxon>Paludibacter</taxon>
        <taxon>environmental samples</taxon>
    </lineage>
</organism>
<accession>A0A653AFA6</accession>
<reference evidence="1" key="1">
    <citation type="submission" date="2018-07" db="EMBL/GenBank/DDBJ databases">
        <authorList>
            <consortium name="Genoscope - CEA"/>
            <person name="William W."/>
        </authorList>
    </citation>
    <scope>NUCLEOTIDE SEQUENCE</scope>
    <source>
        <strain evidence="1">IK1</strain>
    </source>
</reference>
<name>A0A653AFA6_9BACT</name>
<dbReference type="EMBL" id="UPXZ01000036">
    <property type="protein sequence ID" value="VBB46742.1"/>
    <property type="molecule type" value="Genomic_DNA"/>
</dbReference>
<gene>
    <name evidence="1" type="ORF">TRIP_D410005</name>
</gene>